<dbReference type="SUPFAM" id="SSF55729">
    <property type="entry name" value="Acyl-CoA N-acyltransferases (Nat)"/>
    <property type="match status" value="1"/>
</dbReference>
<dbReference type="AlphaFoldDB" id="A0AAE3QIW5"/>
<dbReference type="InterPro" id="IPR000182">
    <property type="entry name" value="GNAT_dom"/>
</dbReference>
<evidence type="ECO:0000256" key="2">
    <source>
        <dbReference type="ARBA" id="ARBA00023315"/>
    </source>
</evidence>
<dbReference type="Pfam" id="PF00583">
    <property type="entry name" value="Acetyltransf_1"/>
    <property type="match status" value="1"/>
</dbReference>
<name>A0AAE3QIW5_9HYPH</name>
<dbReference type="PROSITE" id="PS51186">
    <property type="entry name" value="GNAT"/>
    <property type="match status" value="1"/>
</dbReference>
<sequence length="171" mass="18750">MIHIRGARRDDAEALTEIGLRAWKVALAPIARTDVLLDSARSAFGNFTASSWVSITLVEWNGAIAGWAAREALDEELTDFWIDPACQRRGAGAALLAEVERSVAAQGFDELRLKTHARNAPATAFFRAQGYSVRWLTVSYAPILDRDVEAIGMAKQLVEKPSEDYSSFIGP</sequence>
<evidence type="ECO:0000259" key="3">
    <source>
        <dbReference type="PROSITE" id="PS51186"/>
    </source>
</evidence>
<dbReference type="RefSeq" id="WP_311788768.1">
    <property type="nucleotide sequence ID" value="NZ_JALDYY010000018.1"/>
</dbReference>
<accession>A0AAE3QIW5</accession>
<proteinExistence type="predicted"/>
<keyword evidence="2" id="KW-0012">Acyltransferase</keyword>
<protein>
    <submittedName>
        <fullName evidence="4">GNAT family N-acetyltransferase</fullName>
    </submittedName>
</protein>
<evidence type="ECO:0000313" key="5">
    <source>
        <dbReference type="Proteomes" id="UP001161580"/>
    </source>
</evidence>
<organism evidence="4 5">
    <name type="scientific">Ferirhizobium litorale</name>
    <dbReference type="NCBI Taxonomy" id="2927786"/>
    <lineage>
        <taxon>Bacteria</taxon>
        <taxon>Pseudomonadati</taxon>
        <taxon>Pseudomonadota</taxon>
        <taxon>Alphaproteobacteria</taxon>
        <taxon>Hyphomicrobiales</taxon>
        <taxon>Rhizobiaceae</taxon>
        <taxon>Ferirhizobium</taxon>
    </lineage>
</organism>
<dbReference type="EMBL" id="JALDYZ010000017">
    <property type="protein sequence ID" value="MDI7924683.1"/>
    <property type="molecule type" value="Genomic_DNA"/>
</dbReference>
<keyword evidence="1" id="KW-0808">Transferase</keyword>
<evidence type="ECO:0000256" key="1">
    <source>
        <dbReference type="ARBA" id="ARBA00022679"/>
    </source>
</evidence>
<dbReference type="CDD" id="cd04301">
    <property type="entry name" value="NAT_SF"/>
    <property type="match status" value="1"/>
</dbReference>
<dbReference type="Gene3D" id="3.40.630.30">
    <property type="match status" value="1"/>
</dbReference>
<keyword evidence="5" id="KW-1185">Reference proteome</keyword>
<feature type="domain" description="N-acetyltransferase" evidence="3">
    <location>
        <begin position="2"/>
        <end position="158"/>
    </location>
</feature>
<reference evidence="4" key="1">
    <citation type="submission" date="2022-03" db="EMBL/GenBank/DDBJ databases">
        <title>Fererhizobium litorale gen. nov., sp. nov., isolated from sandy sediments of the Sea of Japan seashore.</title>
        <authorList>
            <person name="Romanenko L."/>
            <person name="Kurilenko V."/>
            <person name="Otstavnykh N."/>
            <person name="Svetashev V."/>
            <person name="Tekutyeva L."/>
            <person name="Isaeva M."/>
            <person name="Mikhailov V."/>
        </authorList>
    </citation>
    <scope>NUCLEOTIDE SEQUENCE</scope>
    <source>
        <strain evidence="4">KMM 9576</strain>
    </source>
</reference>
<evidence type="ECO:0000313" key="4">
    <source>
        <dbReference type="EMBL" id="MDI7924683.1"/>
    </source>
</evidence>
<comment type="caution">
    <text evidence="4">The sequence shown here is derived from an EMBL/GenBank/DDBJ whole genome shotgun (WGS) entry which is preliminary data.</text>
</comment>
<dbReference type="InterPro" id="IPR050832">
    <property type="entry name" value="Bact_Acetyltransf"/>
</dbReference>
<dbReference type="PANTHER" id="PTHR43877">
    <property type="entry name" value="AMINOALKYLPHOSPHONATE N-ACETYLTRANSFERASE-RELATED-RELATED"/>
    <property type="match status" value="1"/>
</dbReference>
<dbReference type="InterPro" id="IPR016181">
    <property type="entry name" value="Acyl_CoA_acyltransferase"/>
</dbReference>
<gene>
    <name evidence="4" type="ORF">MRS75_21710</name>
</gene>
<dbReference type="GO" id="GO:0016747">
    <property type="term" value="F:acyltransferase activity, transferring groups other than amino-acyl groups"/>
    <property type="evidence" value="ECO:0007669"/>
    <property type="project" value="InterPro"/>
</dbReference>
<dbReference type="Proteomes" id="UP001161580">
    <property type="component" value="Unassembled WGS sequence"/>
</dbReference>